<accession>A0ACC1QQT2</accession>
<gene>
    <name evidence="1" type="ORF">NLG97_g6615</name>
</gene>
<reference evidence="1" key="1">
    <citation type="submission" date="2022-07" db="EMBL/GenBank/DDBJ databases">
        <title>Genome Sequence of Lecanicillium saksenae.</title>
        <authorList>
            <person name="Buettner E."/>
        </authorList>
    </citation>
    <scope>NUCLEOTIDE SEQUENCE</scope>
    <source>
        <strain evidence="1">VT-O1</strain>
    </source>
</reference>
<organism evidence="1 2">
    <name type="scientific">Lecanicillium saksenae</name>
    <dbReference type="NCBI Taxonomy" id="468837"/>
    <lineage>
        <taxon>Eukaryota</taxon>
        <taxon>Fungi</taxon>
        <taxon>Dikarya</taxon>
        <taxon>Ascomycota</taxon>
        <taxon>Pezizomycotina</taxon>
        <taxon>Sordariomycetes</taxon>
        <taxon>Hypocreomycetidae</taxon>
        <taxon>Hypocreales</taxon>
        <taxon>Cordycipitaceae</taxon>
        <taxon>Lecanicillium</taxon>
    </lineage>
</organism>
<sequence length="1255" mass="137370">MLFSNCHSDASIGPSVSGCRDEFDFTMKFENVAFAIAPSATFIVLSAFRLLQLYRKPVVVHSRRALAAKMFTSLANLLLHVCFLVLVAHSTRATSTLVGAAVCQLIAAIGMAALSHLEHGRSPRPSILLTGYLLFTTVLDVARARTFWLASISQRETAIAAAFTSLVAIKVCYFATECIQKEKWVQWENKERHSPEEVSGLGLGVYAWVNSLFLQGYRTILSLDNLFPLDTAMKSQVLYSRFSQHIDGKALTKDKHALLKALARTLAMSLLLTVPPRLCVTGFTYSQPFFINALLAFLSGDPEQTPNNYGYGLIGSSILIYGGMALSMAVYLYLRTRTIQMIRGCLISALYIKSTQIPQVGQEPEALTLMSTDIERIRFGLRSMHNLWASPIEVALASWLLYRQLGPAFLAPVVVVAFCAAAIALAVRQIGDAQRKWMGAVQKRTGLTSALVSRMKALKMSGLVEPLVGAVQKLRVDELAAGNRFRGLLVLTAVVGFVPLLLSPVFTFAVTKRDLDSTKIFTSLSYMVLLANPLSQLFQDIPQIFSAIACIGRIQRFLASEPRNDYRFSSRSIMESRSDSKCVPSQGIKVQNGSFGWEEGSMVLKNVNVDIRPGSFTIVCGPTASGKSTLCRALLAELPFFSGEVSMDDKSASVAFCDQEPVLFNDTLKSNVLGSHFPDEERYNQVLQATLLHSDIQSDALPLGDQTVIGSNAIVLSGGQKKRLALARALFAATGAVILDDVFSGLDNKTAKQLFKNVFARDGLLMRRGCTIVLCSNTASHFPDADFIVALGTDGTVAEQGRFQELMQQREGYIRSCCTNMGELDVAEIDQDIVSETTHPAKVPSKPLNPGPETSRNDFDRRKGHRGAYKHYFSSVGYALTFSIVAWGAAIGFSQNFPTIWLTYWGHDLSLPVPTHSSSYYVGIYTLLNVGCILCLIGLGITVFRVAVTKAGARLHSTALHTLRRAQLSFLTETDEGTVVNLFSQDINLIDTELPASLLNSVMAVCMAIGQAAVLVTTSPYLAISYPFLVGFLWVIQHFYLRTSRQLRLLDLETKSPLYAHFTDISKSIVTIRAFGLVDQHLDKGLQLLDDSQRPAYLLAIVQNWLIMVLDFVTMAIAAMLTALAVSLRSNTGFTGASLVTLMSFGDQLTQIVIFLTLLETSLGAITRLQEFSDTVTPEDKPTETVTPAHSWPQHSEIHLRNVSATYSAPAIALREINLTIANGEKIAICGRTGSGKSSFISLLLKFLEPLPTPA</sequence>
<keyword evidence="2" id="KW-1185">Reference proteome</keyword>
<dbReference type="EMBL" id="JANAKD010000901">
    <property type="protein sequence ID" value="KAJ3486425.1"/>
    <property type="molecule type" value="Genomic_DNA"/>
</dbReference>
<dbReference type="Proteomes" id="UP001148737">
    <property type="component" value="Unassembled WGS sequence"/>
</dbReference>
<name>A0ACC1QQT2_9HYPO</name>
<evidence type="ECO:0000313" key="2">
    <source>
        <dbReference type="Proteomes" id="UP001148737"/>
    </source>
</evidence>
<evidence type="ECO:0000313" key="1">
    <source>
        <dbReference type="EMBL" id="KAJ3486425.1"/>
    </source>
</evidence>
<protein>
    <submittedName>
        <fullName evidence="1">Uncharacterized protein</fullName>
    </submittedName>
</protein>
<comment type="caution">
    <text evidence="1">The sequence shown here is derived from an EMBL/GenBank/DDBJ whole genome shotgun (WGS) entry which is preliminary data.</text>
</comment>
<proteinExistence type="predicted"/>